<evidence type="ECO:0000256" key="3">
    <source>
        <dbReference type="ARBA" id="ARBA00022692"/>
    </source>
</evidence>
<dbReference type="PANTHER" id="PTHR43731:SF14">
    <property type="entry name" value="PRESENILIN-ASSOCIATED RHOMBOID-LIKE PROTEIN, MITOCHONDRIAL"/>
    <property type="match status" value="1"/>
</dbReference>
<dbReference type="Gene3D" id="1.20.1540.10">
    <property type="entry name" value="Rhomboid-like"/>
    <property type="match status" value="1"/>
</dbReference>
<dbReference type="SUPFAM" id="SSF144091">
    <property type="entry name" value="Rhomboid-like"/>
    <property type="match status" value="1"/>
</dbReference>
<keyword evidence="10" id="KW-1185">Reference proteome</keyword>
<dbReference type="GO" id="GO:0006508">
    <property type="term" value="P:proteolysis"/>
    <property type="evidence" value="ECO:0007669"/>
    <property type="project" value="UniProtKB-KW"/>
</dbReference>
<evidence type="ECO:0000256" key="2">
    <source>
        <dbReference type="ARBA" id="ARBA00009045"/>
    </source>
</evidence>
<proteinExistence type="inferred from homology"/>
<evidence type="ECO:0000259" key="8">
    <source>
        <dbReference type="Pfam" id="PF01694"/>
    </source>
</evidence>
<feature type="transmembrane region" description="Helical" evidence="7">
    <location>
        <begin position="231"/>
        <end position="252"/>
    </location>
</feature>
<organism evidence="9 10">
    <name type="scientific">Lentibacillus populi</name>
    <dbReference type="NCBI Taxonomy" id="1827502"/>
    <lineage>
        <taxon>Bacteria</taxon>
        <taxon>Bacillati</taxon>
        <taxon>Bacillota</taxon>
        <taxon>Bacilli</taxon>
        <taxon>Bacillales</taxon>
        <taxon>Bacillaceae</taxon>
        <taxon>Lentibacillus</taxon>
    </lineage>
</organism>
<feature type="transmembrane region" description="Helical" evidence="7">
    <location>
        <begin position="123"/>
        <end position="141"/>
    </location>
</feature>
<comment type="caution">
    <text evidence="9">The sequence shown here is derived from an EMBL/GenBank/DDBJ whole genome shotgun (WGS) entry which is preliminary data.</text>
</comment>
<comment type="similarity">
    <text evidence="2">Belongs to the peptidase S54 family.</text>
</comment>
<evidence type="ECO:0000256" key="5">
    <source>
        <dbReference type="ARBA" id="ARBA00022989"/>
    </source>
</evidence>
<dbReference type="Pfam" id="PF01694">
    <property type="entry name" value="Rhomboid"/>
    <property type="match status" value="1"/>
</dbReference>
<sequence>MFIRTEKSIKEFIQFYPVVATLVIIHLALWLIIDFLHLPIGIRFYQWGAGNNLYIHEGEYWRLLSSILLHHGFMHAIFNSFALVLFGPALEQILGKGKFILAYFVAGFAGNIATYLIDPTAFYSYVGASGAIYGLFGIYVYMIVFRKDLIDQASSQVVLIIFVIGLIMTFLRPNINIYAHIFGFIGGFAIARLLLTNNVYPFSPTRNRRRTGTVQFDPNRWNKRRRLPRGLGTKVFWIIFGILVILGLLSRIL</sequence>
<dbReference type="EMBL" id="BMJD01000040">
    <property type="protein sequence ID" value="GGB55569.1"/>
    <property type="molecule type" value="Genomic_DNA"/>
</dbReference>
<reference evidence="9" key="2">
    <citation type="submission" date="2020-09" db="EMBL/GenBank/DDBJ databases">
        <authorList>
            <person name="Sun Q."/>
            <person name="Zhou Y."/>
        </authorList>
    </citation>
    <scope>NUCLEOTIDE SEQUENCE</scope>
    <source>
        <strain evidence="9">CGMCC 1.15454</strain>
    </source>
</reference>
<name>A0A9W5U115_9BACI</name>
<evidence type="ECO:0000256" key="1">
    <source>
        <dbReference type="ARBA" id="ARBA00004141"/>
    </source>
</evidence>
<dbReference type="InterPro" id="IPR035952">
    <property type="entry name" value="Rhomboid-like_sf"/>
</dbReference>
<evidence type="ECO:0000256" key="7">
    <source>
        <dbReference type="SAM" id="Phobius"/>
    </source>
</evidence>
<feature type="transmembrane region" description="Helical" evidence="7">
    <location>
        <begin position="12"/>
        <end position="33"/>
    </location>
</feature>
<dbReference type="AlphaFoldDB" id="A0A9W5U115"/>
<feature type="transmembrane region" description="Helical" evidence="7">
    <location>
        <begin position="153"/>
        <end position="171"/>
    </location>
</feature>
<protein>
    <submittedName>
        <fullName evidence="9">Rhomboid protease YdcA</fullName>
    </submittedName>
</protein>
<dbReference type="RefSeq" id="WP_088051044.1">
    <property type="nucleotide sequence ID" value="NZ_BMJD01000040.1"/>
</dbReference>
<comment type="subcellular location">
    <subcellularLocation>
        <location evidence="1">Membrane</location>
        <topology evidence="1">Multi-pass membrane protein</topology>
    </subcellularLocation>
</comment>
<reference evidence="9" key="1">
    <citation type="journal article" date="2014" name="Int. J. Syst. Evol. Microbiol.">
        <title>Complete genome sequence of Corynebacterium casei LMG S-19264T (=DSM 44701T), isolated from a smear-ripened cheese.</title>
        <authorList>
            <consortium name="US DOE Joint Genome Institute (JGI-PGF)"/>
            <person name="Walter F."/>
            <person name="Albersmeier A."/>
            <person name="Kalinowski J."/>
            <person name="Ruckert C."/>
        </authorList>
    </citation>
    <scope>NUCLEOTIDE SEQUENCE</scope>
    <source>
        <strain evidence="9">CGMCC 1.15454</strain>
    </source>
</reference>
<evidence type="ECO:0000256" key="4">
    <source>
        <dbReference type="ARBA" id="ARBA00022801"/>
    </source>
</evidence>
<accession>A0A9W5U115</accession>
<dbReference type="InterPro" id="IPR022764">
    <property type="entry name" value="Peptidase_S54_rhomboid_dom"/>
</dbReference>
<keyword evidence="5 7" id="KW-1133">Transmembrane helix</keyword>
<keyword evidence="6 7" id="KW-0472">Membrane</keyword>
<feature type="transmembrane region" description="Helical" evidence="7">
    <location>
        <begin position="177"/>
        <end position="200"/>
    </location>
</feature>
<dbReference type="Proteomes" id="UP000621492">
    <property type="component" value="Unassembled WGS sequence"/>
</dbReference>
<dbReference type="PANTHER" id="PTHR43731">
    <property type="entry name" value="RHOMBOID PROTEASE"/>
    <property type="match status" value="1"/>
</dbReference>
<dbReference type="InterPro" id="IPR050925">
    <property type="entry name" value="Rhomboid_protease_S54"/>
</dbReference>
<feature type="transmembrane region" description="Helical" evidence="7">
    <location>
        <begin position="99"/>
        <end position="117"/>
    </location>
</feature>
<feature type="domain" description="Peptidase S54 rhomboid" evidence="8">
    <location>
        <begin position="58"/>
        <end position="195"/>
    </location>
</feature>
<evidence type="ECO:0000256" key="6">
    <source>
        <dbReference type="ARBA" id="ARBA00023136"/>
    </source>
</evidence>
<evidence type="ECO:0000313" key="9">
    <source>
        <dbReference type="EMBL" id="GGB55569.1"/>
    </source>
</evidence>
<gene>
    <name evidence="9" type="primary">ydcA</name>
    <name evidence="9" type="ORF">GCM10011409_36500</name>
</gene>
<keyword evidence="4" id="KW-0378">Hydrolase</keyword>
<dbReference type="GO" id="GO:0016020">
    <property type="term" value="C:membrane"/>
    <property type="evidence" value="ECO:0007669"/>
    <property type="project" value="UniProtKB-SubCell"/>
</dbReference>
<evidence type="ECO:0000313" key="10">
    <source>
        <dbReference type="Proteomes" id="UP000621492"/>
    </source>
</evidence>
<dbReference type="GO" id="GO:0004252">
    <property type="term" value="F:serine-type endopeptidase activity"/>
    <property type="evidence" value="ECO:0007669"/>
    <property type="project" value="InterPro"/>
</dbReference>
<keyword evidence="9" id="KW-0645">Protease</keyword>
<keyword evidence="3 7" id="KW-0812">Transmembrane</keyword>
<feature type="transmembrane region" description="Helical" evidence="7">
    <location>
        <begin position="67"/>
        <end position="87"/>
    </location>
</feature>